<keyword evidence="1" id="KW-0812">Transmembrane</keyword>
<name>A0A3N1PMX1_9GAMM</name>
<organism evidence="2 3">
    <name type="scientific">Gallaecimonas pentaromativorans</name>
    <dbReference type="NCBI Taxonomy" id="584787"/>
    <lineage>
        <taxon>Bacteria</taxon>
        <taxon>Pseudomonadati</taxon>
        <taxon>Pseudomonadota</taxon>
        <taxon>Gammaproteobacteria</taxon>
        <taxon>Enterobacterales</taxon>
        <taxon>Gallaecimonadaceae</taxon>
        <taxon>Gallaecimonas</taxon>
    </lineage>
</organism>
<dbReference type="Pfam" id="PF20228">
    <property type="entry name" value="DUF6587"/>
    <property type="match status" value="1"/>
</dbReference>
<dbReference type="EMBL" id="RJUL01000002">
    <property type="protein sequence ID" value="ROQ30055.1"/>
    <property type="molecule type" value="Genomic_DNA"/>
</dbReference>
<keyword evidence="1" id="KW-0472">Membrane</keyword>
<evidence type="ECO:0000256" key="1">
    <source>
        <dbReference type="SAM" id="Phobius"/>
    </source>
</evidence>
<accession>A0A3N1PMX1</accession>
<evidence type="ECO:0000313" key="3">
    <source>
        <dbReference type="Proteomes" id="UP000268033"/>
    </source>
</evidence>
<evidence type="ECO:0000313" key="2">
    <source>
        <dbReference type="EMBL" id="ROQ30055.1"/>
    </source>
</evidence>
<proteinExistence type="predicted"/>
<dbReference type="AlphaFoldDB" id="A0A3N1PMX1"/>
<keyword evidence="3" id="KW-1185">Reference proteome</keyword>
<feature type="transmembrane region" description="Helical" evidence="1">
    <location>
        <begin position="6"/>
        <end position="23"/>
    </location>
</feature>
<protein>
    <submittedName>
        <fullName evidence="2">Uncharacterized protein</fullName>
    </submittedName>
</protein>
<comment type="caution">
    <text evidence="2">The sequence shown here is derived from an EMBL/GenBank/DDBJ whole genome shotgun (WGS) entry which is preliminary data.</text>
</comment>
<dbReference type="Proteomes" id="UP000268033">
    <property type="component" value="Unassembled WGS sequence"/>
</dbReference>
<keyword evidence="1" id="KW-1133">Transmembrane helix</keyword>
<reference evidence="2 3" key="1">
    <citation type="submission" date="2018-11" db="EMBL/GenBank/DDBJ databases">
        <title>Genomic Encyclopedia of Type Strains, Phase IV (KMG-IV): sequencing the most valuable type-strain genomes for metagenomic binning, comparative biology and taxonomic classification.</title>
        <authorList>
            <person name="Goeker M."/>
        </authorList>
    </citation>
    <scope>NUCLEOTIDE SEQUENCE [LARGE SCALE GENOMIC DNA]</scope>
    <source>
        <strain evidence="2 3">DSM 21945</strain>
    </source>
</reference>
<gene>
    <name evidence="2" type="ORF">EDC28_102445</name>
</gene>
<dbReference type="InterPro" id="IPR046494">
    <property type="entry name" value="DUF6587"/>
</dbReference>
<sequence>MIFEVVQGVIVAIVVLTALLMALNKYVPASKRLQGALADKLLTPGRSAPARWLGKKLHGQLSAAGGCGSDDGCGSCKGCAPSKPTHSGPEIFRTKV</sequence>
<dbReference type="STRING" id="584787.GCA_001247655_00535"/>